<evidence type="ECO:0000256" key="2">
    <source>
        <dbReference type="ARBA" id="ARBA00022741"/>
    </source>
</evidence>
<feature type="binding site" evidence="4">
    <location>
        <position position="72"/>
    </location>
    <ligand>
        <name>substrate</name>
    </ligand>
</feature>
<dbReference type="PANTHER" id="PTHR23407:SF1">
    <property type="entry name" value="5-FORMYLTETRAHYDROFOLATE CYCLO-LIGASE"/>
    <property type="match status" value="1"/>
</dbReference>
<dbReference type="Pfam" id="PF01812">
    <property type="entry name" value="5-FTHF_cyc-lig"/>
    <property type="match status" value="1"/>
</dbReference>
<dbReference type="EC" id="6.3.3.2" evidence="5"/>
<dbReference type="GO" id="GO:0005524">
    <property type="term" value="F:ATP binding"/>
    <property type="evidence" value="ECO:0007669"/>
    <property type="project" value="UniProtKB-KW"/>
</dbReference>
<evidence type="ECO:0000256" key="5">
    <source>
        <dbReference type="RuleBase" id="RU361279"/>
    </source>
</evidence>
<comment type="catalytic activity">
    <reaction evidence="5">
        <text>(6S)-5-formyl-5,6,7,8-tetrahydrofolate + ATP = (6R)-5,10-methenyltetrahydrofolate + ADP + phosphate</text>
        <dbReference type="Rhea" id="RHEA:10488"/>
        <dbReference type="ChEBI" id="CHEBI:30616"/>
        <dbReference type="ChEBI" id="CHEBI:43474"/>
        <dbReference type="ChEBI" id="CHEBI:57455"/>
        <dbReference type="ChEBI" id="CHEBI:57457"/>
        <dbReference type="ChEBI" id="CHEBI:456216"/>
        <dbReference type="EC" id="6.3.3.2"/>
    </reaction>
</comment>
<keyword evidence="5" id="KW-0460">Magnesium</keyword>
<dbReference type="GO" id="GO:0030272">
    <property type="term" value="F:5-formyltetrahydrofolate cyclo-ligase activity"/>
    <property type="evidence" value="ECO:0007669"/>
    <property type="project" value="UniProtKB-EC"/>
</dbReference>
<evidence type="ECO:0000256" key="4">
    <source>
        <dbReference type="PIRSR" id="PIRSR006806-1"/>
    </source>
</evidence>
<gene>
    <name evidence="6" type="ORF">NCTC7908_01152</name>
</gene>
<sequence>MYPMSAGQFDAYKAQELASLKQQKRRELSRARQQLQPLQLASFNHAIMKHLAALIKKLDATKIAAYCADHQEPGGTGLVSTLSHLGVSLWLPVSRPKGILEWGLYTHPDSLKPGAFGILEPTGPYHHSHDVLPTLDLIVVPALGATSEGIRIGKGAGYYDRALEGSRTPTVLLLFDSEIDPTIPYEAHDARADFIITPSGTSAHR</sequence>
<evidence type="ECO:0000313" key="7">
    <source>
        <dbReference type="Proteomes" id="UP000248741"/>
    </source>
</evidence>
<dbReference type="PIRSF" id="PIRSF006806">
    <property type="entry name" value="FTHF_cligase"/>
    <property type="match status" value="1"/>
</dbReference>
<dbReference type="InterPro" id="IPR002698">
    <property type="entry name" value="FTHF_cligase"/>
</dbReference>
<dbReference type="NCBIfam" id="TIGR02727">
    <property type="entry name" value="MTHFS_bact"/>
    <property type="match status" value="1"/>
</dbReference>
<evidence type="ECO:0000313" key="6">
    <source>
        <dbReference type="EMBL" id="SQG51280.1"/>
    </source>
</evidence>
<dbReference type="AlphaFoldDB" id="A0ABD7MT07"/>
<protein>
    <recommendedName>
        <fullName evidence="5">5-formyltetrahydrofolate cyclo-ligase</fullName>
        <ecNumber evidence="5">6.3.3.2</ecNumber>
    </recommendedName>
</protein>
<comment type="similarity">
    <text evidence="1 5">Belongs to the 5-formyltetrahydrofolate cyclo-ligase family.</text>
</comment>
<evidence type="ECO:0000256" key="1">
    <source>
        <dbReference type="ARBA" id="ARBA00010638"/>
    </source>
</evidence>
<comment type="cofactor">
    <cofactor evidence="5">
        <name>Mg(2+)</name>
        <dbReference type="ChEBI" id="CHEBI:18420"/>
    </cofactor>
</comment>
<accession>A0ABD7MT07</accession>
<keyword evidence="2 4" id="KW-0547">Nucleotide-binding</keyword>
<feature type="binding site" evidence="4">
    <location>
        <begin position="21"/>
        <end position="25"/>
    </location>
    <ligand>
        <name>ATP</name>
        <dbReference type="ChEBI" id="CHEBI:30616"/>
    </ligand>
</feature>
<feature type="binding site" evidence="4">
    <location>
        <begin position="151"/>
        <end position="159"/>
    </location>
    <ligand>
        <name>ATP</name>
        <dbReference type="ChEBI" id="CHEBI:30616"/>
    </ligand>
</feature>
<dbReference type="SUPFAM" id="SSF100950">
    <property type="entry name" value="NagB/RpiA/CoA transferase-like"/>
    <property type="match status" value="1"/>
</dbReference>
<dbReference type="Gene3D" id="3.40.50.10420">
    <property type="entry name" value="NagB/RpiA/CoA transferase-like"/>
    <property type="match status" value="1"/>
</dbReference>
<dbReference type="EMBL" id="LS483400">
    <property type="protein sequence ID" value="SQG51280.1"/>
    <property type="molecule type" value="Genomic_DNA"/>
</dbReference>
<reference evidence="6 7" key="1">
    <citation type="submission" date="2018-06" db="EMBL/GenBank/DDBJ databases">
        <authorList>
            <consortium name="Pathogen Informatics"/>
            <person name="Doyle S."/>
        </authorList>
    </citation>
    <scope>NUCLEOTIDE SEQUENCE [LARGE SCALE GENOMIC DNA]</scope>
    <source>
        <strain evidence="6 7">NCTC7908</strain>
    </source>
</reference>
<proteinExistence type="inferred from homology"/>
<dbReference type="Proteomes" id="UP000248741">
    <property type="component" value="Chromosome 1"/>
</dbReference>
<organism evidence="6 7">
    <name type="scientific">Corynebacterium ulcerans</name>
    <dbReference type="NCBI Taxonomy" id="65058"/>
    <lineage>
        <taxon>Bacteria</taxon>
        <taxon>Bacillati</taxon>
        <taxon>Actinomycetota</taxon>
        <taxon>Actinomycetes</taxon>
        <taxon>Mycobacteriales</taxon>
        <taxon>Corynebacteriaceae</taxon>
        <taxon>Corynebacterium</taxon>
    </lineage>
</organism>
<dbReference type="InterPro" id="IPR037171">
    <property type="entry name" value="NagB/RpiA_transferase-like"/>
</dbReference>
<keyword evidence="5" id="KW-0479">Metal-binding</keyword>
<keyword evidence="3 4" id="KW-0067">ATP-binding</keyword>
<name>A0ABD7MT07_CORUL</name>
<dbReference type="GO" id="GO:0046872">
    <property type="term" value="F:metal ion binding"/>
    <property type="evidence" value="ECO:0007669"/>
    <property type="project" value="UniProtKB-KW"/>
</dbReference>
<dbReference type="InterPro" id="IPR024185">
    <property type="entry name" value="FTHF_cligase-like_sf"/>
</dbReference>
<dbReference type="PANTHER" id="PTHR23407">
    <property type="entry name" value="ATPASE INHIBITOR/5-FORMYLTETRAHYDROFOLATE CYCLO-LIGASE"/>
    <property type="match status" value="1"/>
</dbReference>
<evidence type="ECO:0000256" key="3">
    <source>
        <dbReference type="ARBA" id="ARBA00022840"/>
    </source>
</evidence>